<dbReference type="PIRSF" id="PIRSF029730">
    <property type="entry name" value="UCP029730"/>
    <property type="match status" value="1"/>
</dbReference>
<dbReference type="Pfam" id="PF05013">
    <property type="entry name" value="FGase"/>
    <property type="match status" value="1"/>
</dbReference>
<reference evidence="2 3" key="1">
    <citation type="submission" date="2017-08" db="EMBL/GenBank/DDBJ databases">
        <title>Mesorhizobium wenxinae sp. nov., a novel rhizobial species isolated from root nodules of chickpea (Cicer arietinum L.).</title>
        <authorList>
            <person name="Zhang J."/>
        </authorList>
    </citation>
    <scope>NUCLEOTIDE SEQUENCE [LARGE SCALE GENOMIC DNA]</scope>
    <source>
        <strain evidence="3">WYCCWR 10019</strain>
    </source>
</reference>
<keyword evidence="3" id="KW-1185">Reference proteome</keyword>
<name>A0A271KN43_9HYPH</name>
<comment type="caution">
    <text evidence="2">The sequence shown here is derived from an EMBL/GenBank/DDBJ whole genome shotgun (WGS) entry which is preliminary data.</text>
</comment>
<evidence type="ECO:0000313" key="3">
    <source>
        <dbReference type="Proteomes" id="UP000215931"/>
    </source>
</evidence>
<accession>A0A271KN43</accession>
<dbReference type="GO" id="GO:0016787">
    <property type="term" value="F:hydrolase activity"/>
    <property type="evidence" value="ECO:0007669"/>
    <property type="project" value="UniProtKB-KW"/>
</dbReference>
<dbReference type="Proteomes" id="UP000215931">
    <property type="component" value="Unassembled WGS sequence"/>
</dbReference>
<dbReference type="EMBL" id="NPKH01000004">
    <property type="protein sequence ID" value="PAP97261.1"/>
    <property type="molecule type" value="Genomic_DNA"/>
</dbReference>
<dbReference type="InterPro" id="IPR011227">
    <property type="entry name" value="UCP029730"/>
</dbReference>
<dbReference type="SUPFAM" id="SSF53187">
    <property type="entry name" value="Zn-dependent exopeptidases"/>
    <property type="match status" value="1"/>
</dbReference>
<keyword evidence="2" id="KW-0378">Hydrolase</keyword>
<dbReference type="RefSeq" id="WP_095517260.1">
    <property type="nucleotide sequence ID" value="NZ_NPKH01000004.1"/>
</dbReference>
<dbReference type="OrthoDB" id="9815326at2"/>
<feature type="region of interest" description="Disordered" evidence="1">
    <location>
        <begin position="250"/>
        <end position="272"/>
    </location>
</feature>
<proteinExistence type="predicted"/>
<dbReference type="InterPro" id="IPR007709">
    <property type="entry name" value="N-FG_amidohydro"/>
</dbReference>
<sequence length="272" mass="29434">METARPASLASPETVRVTNPGGSNPFLLTCDHASNFLPPEFGTLGLAAGELSRHIAWDPGALPVARRMAEALDATLVETRISRLVIDCNRPLDAPDLVPPVSETTAIPGNTGLSEKQRAARIALSWQPFHDAVASIIDKRLARGFETRLVSIHSFTPVYKGMSRPWHIGIIHDEDRRLAAPLVAALQLAGVTVGINEPYSPADRVYFTLERHARPRGLPCAMIEIRNDEISDEAGQRKWADLLTGILSDLEPSSGSQGSGRRGLGHPVEPVN</sequence>
<dbReference type="Gene3D" id="3.40.630.40">
    <property type="entry name" value="Zn-dependent exopeptidases"/>
    <property type="match status" value="1"/>
</dbReference>
<organism evidence="2 3">
    <name type="scientific">Mesorhizobium wenxiniae</name>
    <dbReference type="NCBI Taxonomy" id="2014805"/>
    <lineage>
        <taxon>Bacteria</taxon>
        <taxon>Pseudomonadati</taxon>
        <taxon>Pseudomonadota</taxon>
        <taxon>Alphaproteobacteria</taxon>
        <taxon>Hyphomicrobiales</taxon>
        <taxon>Phyllobacteriaceae</taxon>
        <taxon>Mesorhizobium</taxon>
    </lineage>
</organism>
<protein>
    <submittedName>
        <fullName evidence="2">N-formylglutamate amidohydrolase</fullName>
    </submittedName>
</protein>
<dbReference type="AlphaFoldDB" id="A0A271KN43"/>
<gene>
    <name evidence="2" type="ORF">CIT31_02100</name>
</gene>
<evidence type="ECO:0000313" key="2">
    <source>
        <dbReference type="EMBL" id="PAP97261.1"/>
    </source>
</evidence>
<evidence type="ECO:0000256" key="1">
    <source>
        <dbReference type="SAM" id="MobiDB-lite"/>
    </source>
</evidence>